<reference evidence="6" key="2">
    <citation type="submission" date="2023-03" db="EMBL/GenBank/DDBJ databases">
        <authorList>
            <person name="Inwood S.N."/>
            <person name="Skelly J.G."/>
            <person name="Guhlin J."/>
            <person name="Harrop T.W.R."/>
            <person name="Goldson S.G."/>
            <person name="Dearden P.K."/>
        </authorList>
    </citation>
    <scope>NUCLEOTIDE SEQUENCE</scope>
    <source>
        <strain evidence="6">Irish</strain>
        <tissue evidence="6">Whole body</tissue>
    </source>
</reference>
<evidence type="ECO:0008006" key="8">
    <source>
        <dbReference type="Google" id="ProtNLM"/>
    </source>
</evidence>
<dbReference type="SUPFAM" id="SSF103473">
    <property type="entry name" value="MFS general substrate transporter"/>
    <property type="match status" value="1"/>
</dbReference>
<dbReference type="PANTHER" id="PTHR48021">
    <property type="match status" value="1"/>
</dbReference>
<sequence>MSKVRSSSEDDLTYGAFCIGLTVGWPEDFLTHIIAIRSNEVSIDAEKLRSTTRLVTNMGGCLGALIPLCFVDIIGRRRHFAIAAVLNIICWLTLTLVKNSPVIAIGGMATGSFVVTATMYIGELSPTPSRGPFTALVAFFVYIGVLFSRTLSLFIYNRIAPFTMSVVTLGFLVSVYYWMIESPYYLYEQGEIQKAKESLKKLRVNCDILDIESEYKSMEIFFDAKGESIQEHAYFLSSAFMINSGKASTAVILVLLIVSQTIGGYAMSEYTERFLHKFSPYYEKSILTFLDVLSIAIYSFIHETKFLAISGYADEIFTSIIVILYCIANSLGLTPILPLLTGDVFPNRIKTITVGLCISVIYLGAMINQIVFELLDAHKGCQILSILENGLAK</sequence>
<reference evidence="6" key="1">
    <citation type="journal article" date="2023" name="bioRxiv">
        <title>Scaffold-level genome assemblies of two parasitoid biocontrol wasps reveal the parthenogenesis mechanism and an associated novel virus.</title>
        <authorList>
            <person name="Inwood S."/>
            <person name="Skelly J."/>
            <person name="Guhlin J."/>
            <person name="Harrop T."/>
            <person name="Goldson S."/>
            <person name="Dearden P."/>
        </authorList>
    </citation>
    <scope>NUCLEOTIDE SEQUENCE</scope>
    <source>
        <strain evidence="6">Irish</strain>
        <tissue evidence="6">Whole body</tissue>
    </source>
</reference>
<dbReference type="InterPro" id="IPR005828">
    <property type="entry name" value="MFS_sugar_transport-like"/>
</dbReference>
<dbReference type="PANTHER" id="PTHR48021:SF1">
    <property type="entry name" value="GH07001P-RELATED"/>
    <property type="match status" value="1"/>
</dbReference>
<dbReference type="InterPro" id="IPR036259">
    <property type="entry name" value="MFS_trans_sf"/>
</dbReference>
<feature type="transmembrane region" description="Helical" evidence="5">
    <location>
        <begin position="316"/>
        <end position="340"/>
    </location>
</feature>
<evidence type="ECO:0000256" key="1">
    <source>
        <dbReference type="ARBA" id="ARBA00004141"/>
    </source>
</evidence>
<accession>A0AA39KYK0</accession>
<keyword evidence="2 5" id="KW-0812">Transmembrane</keyword>
<feature type="transmembrane region" description="Helical" evidence="5">
    <location>
        <begin position="133"/>
        <end position="156"/>
    </location>
</feature>
<protein>
    <recommendedName>
        <fullName evidence="8">Facilitated trehalose transporter Tret1-like</fullName>
    </recommendedName>
</protein>
<feature type="transmembrane region" description="Helical" evidence="5">
    <location>
        <begin position="247"/>
        <end position="266"/>
    </location>
</feature>
<comment type="subcellular location">
    <subcellularLocation>
        <location evidence="1">Membrane</location>
        <topology evidence="1">Multi-pass membrane protein</topology>
    </subcellularLocation>
</comment>
<keyword evidence="4 5" id="KW-0472">Membrane</keyword>
<name>A0AA39KYK0_9HYME</name>
<dbReference type="EMBL" id="JAQQBS010000001">
    <property type="protein sequence ID" value="KAK0178407.1"/>
    <property type="molecule type" value="Genomic_DNA"/>
</dbReference>
<organism evidence="6 7">
    <name type="scientific">Microctonus aethiopoides</name>
    <dbReference type="NCBI Taxonomy" id="144406"/>
    <lineage>
        <taxon>Eukaryota</taxon>
        <taxon>Metazoa</taxon>
        <taxon>Ecdysozoa</taxon>
        <taxon>Arthropoda</taxon>
        <taxon>Hexapoda</taxon>
        <taxon>Insecta</taxon>
        <taxon>Pterygota</taxon>
        <taxon>Neoptera</taxon>
        <taxon>Endopterygota</taxon>
        <taxon>Hymenoptera</taxon>
        <taxon>Apocrita</taxon>
        <taxon>Ichneumonoidea</taxon>
        <taxon>Braconidae</taxon>
        <taxon>Euphorinae</taxon>
        <taxon>Microctonus</taxon>
    </lineage>
</organism>
<evidence type="ECO:0000256" key="2">
    <source>
        <dbReference type="ARBA" id="ARBA00022692"/>
    </source>
</evidence>
<gene>
    <name evidence="6" type="ORF">PV328_002357</name>
</gene>
<feature type="transmembrane region" description="Helical" evidence="5">
    <location>
        <begin position="80"/>
        <end position="97"/>
    </location>
</feature>
<dbReference type="InterPro" id="IPR050549">
    <property type="entry name" value="MFS_Trehalose_Transporter"/>
</dbReference>
<dbReference type="GO" id="GO:0022857">
    <property type="term" value="F:transmembrane transporter activity"/>
    <property type="evidence" value="ECO:0007669"/>
    <property type="project" value="InterPro"/>
</dbReference>
<dbReference type="GO" id="GO:0016020">
    <property type="term" value="C:membrane"/>
    <property type="evidence" value="ECO:0007669"/>
    <property type="project" value="UniProtKB-SubCell"/>
</dbReference>
<feature type="transmembrane region" description="Helical" evidence="5">
    <location>
        <begin position="286"/>
        <end position="304"/>
    </location>
</feature>
<feature type="transmembrane region" description="Helical" evidence="5">
    <location>
        <begin position="103"/>
        <end position="121"/>
    </location>
</feature>
<comment type="caution">
    <text evidence="6">The sequence shown here is derived from an EMBL/GenBank/DDBJ whole genome shotgun (WGS) entry which is preliminary data.</text>
</comment>
<feature type="transmembrane region" description="Helical" evidence="5">
    <location>
        <begin position="352"/>
        <end position="375"/>
    </location>
</feature>
<evidence type="ECO:0000313" key="7">
    <source>
        <dbReference type="Proteomes" id="UP001168990"/>
    </source>
</evidence>
<evidence type="ECO:0000313" key="6">
    <source>
        <dbReference type="EMBL" id="KAK0178407.1"/>
    </source>
</evidence>
<dbReference type="InterPro" id="IPR005829">
    <property type="entry name" value="Sugar_transporter_CS"/>
</dbReference>
<keyword evidence="3 5" id="KW-1133">Transmembrane helix</keyword>
<dbReference type="Proteomes" id="UP001168990">
    <property type="component" value="Unassembled WGS sequence"/>
</dbReference>
<dbReference type="PROSITE" id="PS00217">
    <property type="entry name" value="SUGAR_TRANSPORT_2"/>
    <property type="match status" value="1"/>
</dbReference>
<evidence type="ECO:0000256" key="5">
    <source>
        <dbReference type="SAM" id="Phobius"/>
    </source>
</evidence>
<keyword evidence="7" id="KW-1185">Reference proteome</keyword>
<proteinExistence type="predicted"/>
<evidence type="ECO:0000256" key="4">
    <source>
        <dbReference type="ARBA" id="ARBA00023136"/>
    </source>
</evidence>
<dbReference type="Gene3D" id="1.20.1250.20">
    <property type="entry name" value="MFS general substrate transporter like domains"/>
    <property type="match status" value="1"/>
</dbReference>
<evidence type="ECO:0000256" key="3">
    <source>
        <dbReference type="ARBA" id="ARBA00022989"/>
    </source>
</evidence>
<dbReference type="AlphaFoldDB" id="A0AA39KYK0"/>
<feature type="transmembrane region" description="Helical" evidence="5">
    <location>
        <begin position="54"/>
        <end position="73"/>
    </location>
</feature>
<dbReference type="Pfam" id="PF00083">
    <property type="entry name" value="Sugar_tr"/>
    <property type="match status" value="1"/>
</dbReference>
<feature type="transmembrane region" description="Helical" evidence="5">
    <location>
        <begin position="162"/>
        <end position="180"/>
    </location>
</feature>